<dbReference type="AlphaFoldDB" id="A0A834MEP5"/>
<dbReference type="EMBL" id="JAACXV010000377">
    <property type="protein sequence ID" value="KAF7279061.1"/>
    <property type="molecule type" value="Genomic_DNA"/>
</dbReference>
<sequence>MSLAERDPNKDILAEKSAGKYMVSAGRRRDGSGFLSYCYGCCVTDVAKYDDFDPDFHKFTDGLARYQKCISSIPARTLKTTDILRDPLLGGRNRNRIPSHRSDARAVLTISLLQYTNLARQNFLAVQEFRHYASDYLSLRRPRLRAQCRKFHSKHSRRLPLALTFPPTGPRLNQNRPDHRRARLHRSGLRSSLRAPSVVVPSIHIHASVIASCTCHLSPVTTFPGIRGLGGRWVRSRAARRRRRRTGYMTDDDEFEESVLSLPPAPRPPLFRPISPFAAAELRNQSPRRILMFHYQLSAKYDGNSKRLAESGRAG</sequence>
<keyword evidence="2" id="KW-1185">Reference proteome</keyword>
<proteinExistence type="predicted"/>
<reference evidence="1" key="1">
    <citation type="submission" date="2020-08" db="EMBL/GenBank/DDBJ databases">
        <title>Genome sequencing and assembly of the red palm weevil Rhynchophorus ferrugineus.</title>
        <authorList>
            <person name="Dias G.B."/>
            <person name="Bergman C.M."/>
            <person name="Manee M."/>
        </authorList>
    </citation>
    <scope>NUCLEOTIDE SEQUENCE</scope>
    <source>
        <strain evidence="1">AA-2017</strain>
        <tissue evidence="1">Whole larva</tissue>
    </source>
</reference>
<name>A0A834MEP5_RHYFE</name>
<organism evidence="1 2">
    <name type="scientific">Rhynchophorus ferrugineus</name>
    <name type="common">Red palm weevil</name>
    <name type="synonym">Curculio ferrugineus</name>
    <dbReference type="NCBI Taxonomy" id="354439"/>
    <lineage>
        <taxon>Eukaryota</taxon>
        <taxon>Metazoa</taxon>
        <taxon>Ecdysozoa</taxon>
        <taxon>Arthropoda</taxon>
        <taxon>Hexapoda</taxon>
        <taxon>Insecta</taxon>
        <taxon>Pterygota</taxon>
        <taxon>Neoptera</taxon>
        <taxon>Endopterygota</taxon>
        <taxon>Coleoptera</taxon>
        <taxon>Polyphaga</taxon>
        <taxon>Cucujiformia</taxon>
        <taxon>Curculionidae</taxon>
        <taxon>Dryophthorinae</taxon>
        <taxon>Rhynchophorus</taxon>
    </lineage>
</organism>
<gene>
    <name evidence="1" type="ORF">GWI33_007695</name>
</gene>
<accession>A0A834MEP5</accession>
<evidence type="ECO:0000313" key="1">
    <source>
        <dbReference type="EMBL" id="KAF7279061.1"/>
    </source>
</evidence>
<protein>
    <submittedName>
        <fullName evidence="1">Uncharacterized protein</fullName>
    </submittedName>
</protein>
<comment type="caution">
    <text evidence="1">The sequence shown here is derived from an EMBL/GenBank/DDBJ whole genome shotgun (WGS) entry which is preliminary data.</text>
</comment>
<evidence type="ECO:0000313" key="2">
    <source>
        <dbReference type="Proteomes" id="UP000625711"/>
    </source>
</evidence>
<dbReference type="Proteomes" id="UP000625711">
    <property type="component" value="Unassembled WGS sequence"/>
</dbReference>